<dbReference type="AlphaFoldDB" id="A0A9Q0GLT7"/>
<dbReference type="GO" id="GO:0016020">
    <property type="term" value="C:membrane"/>
    <property type="evidence" value="ECO:0007669"/>
    <property type="project" value="TreeGrafter"/>
</dbReference>
<gene>
    <name evidence="1" type="ORF">NE237_026753</name>
</gene>
<dbReference type="InterPro" id="IPR051415">
    <property type="entry name" value="LAAT-1"/>
</dbReference>
<evidence type="ECO:0000313" key="1">
    <source>
        <dbReference type="EMBL" id="KAJ4937436.1"/>
    </source>
</evidence>
<dbReference type="EMBL" id="JAMYWD010002449">
    <property type="protein sequence ID" value="KAJ4937436.1"/>
    <property type="molecule type" value="Genomic_DNA"/>
</dbReference>
<dbReference type="Proteomes" id="UP001141806">
    <property type="component" value="Unassembled WGS sequence"/>
</dbReference>
<dbReference type="PANTHER" id="PTHR16201">
    <property type="entry name" value="SEVEN TRANSMEMBRANE PROTEIN 1-RELATED"/>
    <property type="match status" value="1"/>
</dbReference>
<dbReference type="PANTHER" id="PTHR16201:SF45">
    <property type="entry name" value="PQ-LOOP REPEAT FAMILY PROTEIN _ TRANSMEMBRANE FAMILY PROTEIN"/>
    <property type="match status" value="1"/>
</dbReference>
<evidence type="ECO:0000313" key="2">
    <source>
        <dbReference type="Proteomes" id="UP001141806"/>
    </source>
</evidence>
<accession>A0A9Q0GLT7</accession>
<protein>
    <submittedName>
        <fullName evidence="1">Uncharacterized protein</fullName>
    </submittedName>
</protein>
<proteinExistence type="predicted"/>
<dbReference type="OrthoDB" id="8048523at2759"/>
<reference evidence="1" key="1">
    <citation type="journal article" date="2023" name="Plant J.">
        <title>The genome of the king protea, Protea cynaroides.</title>
        <authorList>
            <person name="Chang J."/>
            <person name="Duong T.A."/>
            <person name="Schoeman C."/>
            <person name="Ma X."/>
            <person name="Roodt D."/>
            <person name="Barker N."/>
            <person name="Li Z."/>
            <person name="Van de Peer Y."/>
            <person name="Mizrachi E."/>
        </authorList>
    </citation>
    <scope>NUCLEOTIDE SEQUENCE</scope>
    <source>
        <tissue evidence="1">Young leaves</tissue>
    </source>
</reference>
<comment type="caution">
    <text evidence="1">The sequence shown here is derived from an EMBL/GenBank/DDBJ whole genome shotgun (WGS) entry which is preliminary data.</text>
</comment>
<name>A0A9Q0GLT7_9MAGN</name>
<organism evidence="1 2">
    <name type="scientific">Protea cynaroides</name>
    <dbReference type="NCBI Taxonomy" id="273540"/>
    <lineage>
        <taxon>Eukaryota</taxon>
        <taxon>Viridiplantae</taxon>
        <taxon>Streptophyta</taxon>
        <taxon>Embryophyta</taxon>
        <taxon>Tracheophyta</taxon>
        <taxon>Spermatophyta</taxon>
        <taxon>Magnoliopsida</taxon>
        <taxon>Proteales</taxon>
        <taxon>Proteaceae</taxon>
        <taxon>Protea</taxon>
    </lineage>
</organism>
<keyword evidence="2" id="KW-1185">Reference proteome</keyword>
<sequence>MKPRPPISHAYCPRERKPRVGWVKKYFNDCLCDLKDEISFGCGLVSLISWGVADIPQLYTISTVVLVWQCIYYDHICRWWKSKKKEPEETAPLLIGCDIRAMDDVVLELLSNKEKRCAQVKRQRKRDEQKRFNISTWKQAKTEMCSSKETEEERSTEPNAEVDTHRCYDTPLALWLREFSKLKIPPP</sequence>